<name>A0AAN6KFA4_9PEZI</name>
<evidence type="ECO:0000313" key="3">
    <source>
        <dbReference type="Proteomes" id="UP001175353"/>
    </source>
</evidence>
<reference evidence="2" key="1">
    <citation type="submission" date="2023-06" db="EMBL/GenBank/DDBJ databases">
        <title>Black Yeasts Isolated from many extreme environments.</title>
        <authorList>
            <person name="Coleine C."/>
            <person name="Stajich J.E."/>
            <person name="Selbmann L."/>
        </authorList>
    </citation>
    <scope>NUCLEOTIDE SEQUENCE</scope>
    <source>
        <strain evidence="2">CCFEE 5200</strain>
    </source>
</reference>
<comment type="caution">
    <text evidence="2">The sequence shown here is derived from an EMBL/GenBank/DDBJ whole genome shotgun (WGS) entry which is preliminary data.</text>
</comment>
<protein>
    <recommendedName>
        <fullName evidence="4">Glycosyltransferase family 8 protein</fullName>
    </recommendedName>
</protein>
<organism evidence="2 3">
    <name type="scientific">Friedmanniomyces endolithicus</name>
    <dbReference type="NCBI Taxonomy" id="329885"/>
    <lineage>
        <taxon>Eukaryota</taxon>
        <taxon>Fungi</taxon>
        <taxon>Dikarya</taxon>
        <taxon>Ascomycota</taxon>
        <taxon>Pezizomycotina</taxon>
        <taxon>Dothideomycetes</taxon>
        <taxon>Dothideomycetidae</taxon>
        <taxon>Mycosphaerellales</taxon>
        <taxon>Teratosphaeriaceae</taxon>
        <taxon>Friedmanniomyces</taxon>
    </lineage>
</organism>
<sequence length="463" mass="51666">MKRILLSQSQVSVVASSTVVLIFTFLLFFSGYIIQQRTVTGLQAAIRPRIPKPPTPILQLQQQAENEENGHTELQSSSRLFNNKARIAYTRLSALEDTRAEINWQRLAHVQLARNHHDVCNSIMVLAELYRLKSPARRVLMFPQEWAVEKEGKGMRGDFSDPFLASSRRLLRMAARRYGVELRPVGSVVNGTEEEEGEGGERRQGVYSLASAYALTEFDRVLSIETPGLLLDATPLDAVLAFTEAAPFAMLQDSAQGDGVHSADLLLLQPSTDIHNDLLTRILTTTTAASQRQSFNDTTLPLLFPTPLLLASTTDSETLIRSIGTLHTPAHHTSSPFNATAFLSNVAYIRFSDPKLPGPEYDVPWSQKVAARPRNKDADWTWTKLYGQFAQKRMEICLATNSPLVRIPKFLAGSRSAGLEVNTLVYVQETSTIPPLVNHSRWPAQIERLLLIWHYDGVTARPL</sequence>
<keyword evidence="1" id="KW-1133">Transmembrane helix</keyword>
<accession>A0AAN6KFA4</accession>
<keyword evidence="1" id="KW-0472">Membrane</keyword>
<proteinExistence type="predicted"/>
<evidence type="ECO:0008006" key="4">
    <source>
        <dbReference type="Google" id="ProtNLM"/>
    </source>
</evidence>
<evidence type="ECO:0000256" key="1">
    <source>
        <dbReference type="SAM" id="Phobius"/>
    </source>
</evidence>
<dbReference type="Proteomes" id="UP001175353">
    <property type="component" value="Unassembled WGS sequence"/>
</dbReference>
<feature type="transmembrane region" description="Helical" evidence="1">
    <location>
        <begin position="12"/>
        <end position="34"/>
    </location>
</feature>
<keyword evidence="1" id="KW-0812">Transmembrane</keyword>
<keyword evidence="3" id="KW-1185">Reference proteome</keyword>
<dbReference type="EMBL" id="JAUJLE010000123">
    <property type="protein sequence ID" value="KAK0979297.1"/>
    <property type="molecule type" value="Genomic_DNA"/>
</dbReference>
<gene>
    <name evidence="2" type="ORF">LTR91_012656</name>
</gene>
<evidence type="ECO:0000313" key="2">
    <source>
        <dbReference type="EMBL" id="KAK0979297.1"/>
    </source>
</evidence>
<dbReference type="AlphaFoldDB" id="A0AAN6KFA4"/>